<evidence type="ECO:0000256" key="3">
    <source>
        <dbReference type="ARBA" id="ARBA00022527"/>
    </source>
</evidence>
<dbReference type="Proteomes" id="UP000664859">
    <property type="component" value="Unassembled WGS sequence"/>
</dbReference>
<dbReference type="PANTHER" id="PTHR24055">
    <property type="entry name" value="MITOGEN-ACTIVATED PROTEIN KINASE"/>
    <property type="match status" value="1"/>
</dbReference>
<dbReference type="SUPFAM" id="SSF56112">
    <property type="entry name" value="Protein kinase-like (PK-like)"/>
    <property type="match status" value="1"/>
</dbReference>
<evidence type="ECO:0000256" key="11">
    <source>
        <dbReference type="RuleBase" id="RU361165"/>
    </source>
</evidence>
<dbReference type="InterPro" id="IPR011009">
    <property type="entry name" value="Kinase-like_dom_sf"/>
</dbReference>
<comment type="similarity">
    <text evidence="11">Belongs to the protein kinase superfamily. Ser/Thr protein kinase family. MAP kinase subfamily.</text>
</comment>
<evidence type="ECO:0000256" key="9">
    <source>
        <dbReference type="PROSITE-ProRule" id="PRU10141"/>
    </source>
</evidence>
<evidence type="ECO:0000256" key="4">
    <source>
        <dbReference type="ARBA" id="ARBA00022553"/>
    </source>
</evidence>
<dbReference type="EMBL" id="JAFCMP010000057">
    <property type="protein sequence ID" value="KAG5189101.1"/>
    <property type="molecule type" value="Genomic_DNA"/>
</dbReference>
<comment type="activity regulation">
    <text evidence="11">Activated by threonine and tyrosine phosphorylation.</text>
</comment>
<evidence type="ECO:0000256" key="5">
    <source>
        <dbReference type="ARBA" id="ARBA00022679"/>
    </source>
</evidence>
<dbReference type="PROSITE" id="PS00107">
    <property type="entry name" value="PROTEIN_KINASE_ATP"/>
    <property type="match status" value="1"/>
</dbReference>
<keyword evidence="11" id="KW-0460">Magnesium</keyword>
<dbReference type="AlphaFoldDB" id="A0A836CMS7"/>
<evidence type="ECO:0000259" key="12">
    <source>
        <dbReference type="PROSITE" id="PS50011"/>
    </source>
</evidence>
<keyword evidence="14" id="KW-1185">Reference proteome</keyword>
<dbReference type="InterPro" id="IPR050117">
    <property type="entry name" value="MAPK"/>
</dbReference>
<feature type="domain" description="Protein kinase" evidence="12">
    <location>
        <begin position="12"/>
        <end position="302"/>
    </location>
</feature>
<dbReference type="Pfam" id="PF00069">
    <property type="entry name" value="Pkinase"/>
    <property type="match status" value="1"/>
</dbReference>
<dbReference type="Gene3D" id="1.10.510.10">
    <property type="entry name" value="Transferase(Phosphotransferase) domain 1"/>
    <property type="match status" value="1"/>
</dbReference>
<dbReference type="GO" id="GO:0005524">
    <property type="term" value="F:ATP binding"/>
    <property type="evidence" value="ECO:0007669"/>
    <property type="project" value="UniProtKB-UniRule"/>
</dbReference>
<proteinExistence type="inferred from homology"/>
<protein>
    <recommendedName>
        <fullName evidence="2 11">Mitogen-activated protein kinase</fullName>
        <ecNumber evidence="2 11">2.7.11.24</ecNumber>
    </recommendedName>
</protein>
<evidence type="ECO:0000256" key="2">
    <source>
        <dbReference type="ARBA" id="ARBA00012411"/>
    </source>
</evidence>
<reference evidence="13" key="1">
    <citation type="submission" date="2021-02" db="EMBL/GenBank/DDBJ databases">
        <title>First Annotated Genome of the Yellow-green Alga Tribonema minus.</title>
        <authorList>
            <person name="Mahan K.M."/>
        </authorList>
    </citation>
    <scope>NUCLEOTIDE SEQUENCE</scope>
    <source>
        <strain evidence="13">UTEX B ZZ1240</strain>
    </source>
</reference>
<dbReference type="InterPro" id="IPR008271">
    <property type="entry name" value="Ser/Thr_kinase_AS"/>
</dbReference>
<dbReference type="InterPro" id="IPR000719">
    <property type="entry name" value="Prot_kinase_dom"/>
</dbReference>
<comment type="caution">
    <text evidence="13">The sequence shown here is derived from an EMBL/GenBank/DDBJ whole genome shotgun (WGS) entry which is preliminary data.</text>
</comment>
<dbReference type="GO" id="GO:0004707">
    <property type="term" value="F:MAP kinase activity"/>
    <property type="evidence" value="ECO:0007669"/>
    <property type="project" value="UniProtKB-EC"/>
</dbReference>
<evidence type="ECO:0000256" key="6">
    <source>
        <dbReference type="ARBA" id="ARBA00022741"/>
    </source>
</evidence>
<dbReference type="EC" id="2.7.11.24" evidence="2 11"/>
<dbReference type="Gene3D" id="3.30.200.20">
    <property type="entry name" value="Phosphorylase Kinase, domain 1"/>
    <property type="match status" value="1"/>
</dbReference>
<organism evidence="13 14">
    <name type="scientific">Tribonema minus</name>
    <dbReference type="NCBI Taxonomy" id="303371"/>
    <lineage>
        <taxon>Eukaryota</taxon>
        <taxon>Sar</taxon>
        <taxon>Stramenopiles</taxon>
        <taxon>Ochrophyta</taxon>
        <taxon>PX clade</taxon>
        <taxon>Xanthophyceae</taxon>
        <taxon>Tribonematales</taxon>
        <taxon>Tribonemataceae</taxon>
        <taxon>Tribonema</taxon>
    </lineage>
</organism>
<comment type="catalytic activity">
    <reaction evidence="11">
        <text>L-threonyl-[protein] + ATP = O-phospho-L-threonyl-[protein] + ADP + H(+)</text>
        <dbReference type="Rhea" id="RHEA:46608"/>
        <dbReference type="Rhea" id="RHEA-COMP:11060"/>
        <dbReference type="Rhea" id="RHEA-COMP:11605"/>
        <dbReference type="ChEBI" id="CHEBI:15378"/>
        <dbReference type="ChEBI" id="CHEBI:30013"/>
        <dbReference type="ChEBI" id="CHEBI:30616"/>
        <dbReference type="ChEBI" id="CHEBI:61977"/>
        <dbReference type="ChEBI" id="CHEBI:456216"/>
        <dbReference type="EC" id="2.7.11.24"/>
    </reaction>
</comment>
<keyword evidence="3 10" id="KW-0723">Serine/threonine-protein kinase</keyword>
<dbReference type="PROSITE" id="PS50011">
    <property type="entry name" value="PROTEIN_KINASE_DOM"/>
    <property type="match status" value="1"/>
</dbReference>
<dbReference type="InterPro" id="IPR003527">
    <property type="entry name" value="MAP_kinase_CS"/>
</dbReference>
<keyword evidence="7 11" id="KW-0418">Kinase</keyword>
<dbReference type="PROSITE" id="PS00108">
    <property type="entry name" value="PROTEIN_KINASE_ST"/>
    <property type="match status" value="1"/>
</dbReference>
<comment type="cofactor">
    <cofactor evidence="1 11">
        <name>Mg(2+)</name>
        <dbReference type="ChEBI" id="CHEBI:18420"/>
    </cofactor>
</comment>
<accession>A0A836CMS7</accession>
<sequence>TGSGAFAVDRKYVNLKVIGDGSYGVVYSAYDTKKKTRVAIKKVTDIFRDLEVAKRVLREMKLLRHFNLHENVVTVLDVTTEPRAAAATFRDVYLVTALMESTLHDVIASSQPLSDKHHQYFLYQLLRGLKYIHSANVVHRDLKPSNLLVNANCDLAICDFGLARGMDLAGGHPLTGYVVTRWYRAPELLSAAPHYGKEVDMWSVGCIFAEMLGRAPCFQGTSPLKCILSKLGAPPDEDLGFMRCSPARDIVLALVRAQRALPPAPRLSCHLPSDAVDLLHRMLQFNPARRISVCDALEHPYLKDLHSHMLHAEPVCDAVFDCAFKNKYFGPDGCDVPLHELRMEMWR</sequence>
<dbReference type="PROSITE" id="PS01351">
    <property type="entry name" value="MAPK"/>
    <property type="match status" value="1"/>
</dbReference>
<dbReference type="SMART" id="SM00220">
    <property type="entry name" value="S_TKc"/>
    <property type="match status" value="1"/>
</dbReference>
<dbReference type="FunFam" id="3.30.200.20:FF:000028">
    <property type="entry name" value="Mitogen-activated protein kinase"/>
    <property type="match status" value="1"/>
</dbReference>
<dbReference type="FunFam" id="1.10.510.10:FF:000040">
    <property type="entry name" value="Mitogen-activated protein kinase"/>
    <property type="match status" value="1"/>
</dbReference>
<name>A0A836CMS7_9STRA</name>
<keyword evidence="4" id="KW-0597">Phosphoprotein</keyword>
<dbReference type="InterPro" id="IPR017441">
    <property type="entry name" value="Protein_kinase_ATP_BS"/>
</dbReference>
<dbReference type="CDD" id="cd07834">
    <property type="entry name" value="STKc_MAPK"/>
    <property type="match status" value="1"/>
</dbReference>
<evidence type="ECO:0000256" key="8">
    <source>
        <dbReference type="ARBA" id="ARBA00022840"/>
    </source>
</evidence>
<evidence type="ECO:0000256" key="7">
    <source>
        <dbReference type="ARBA" id="ARBA00022777"/>
    </source>
</evidence>
<dbReference type="OrthoDB" id="192887at2759"/>
<keyword evidence="5 11" id="KW-0808">Transferase</keyword>
<keyword evidence="8 9" id="KW-0067">ATP-binding</keyword>
<evidence type="ECO:0000256" key="10">
    <source>
        <dbReference type="RuleBase" id="RU000304"/>
    </source>
</evidence>
<keyword evidence="6 9" id="KW-0547">Nucleotide-binding</keyword>
<feature type="non-terminal residue" evidence="13">
    <location>
        <position position="1"/>
    </location>
</feature>
<evidence type="ECO:0000313" key="14">
    <source>
        <dbReference type="Proteomes" id="UP000664859"/>
    </source>
</evidence>
<evidence type="ECO:0000313" key="13">
    <source>
        <dbReference type="EMBL" id="KAG5189101.1"/>
    </source>
</evidence>
<evidence type="ECO:0000256" key="1">
    <source>
        <dbReference type="ARBA" id="ARBA00001946"/>
    </source>
</evidence>
<feature type="binding site" evidence="9">
    <location>
        <position position="42"/>
    </location>
    <ligand>
        <name>ATP</name>
        <dbReference type="ChEBI" id="CHEBI:30616"/>
    </ligand>
</feature>
<gene>
    <name evidence="13" type="ORF">JKP88DRAFT_160954</name>
</gene>